<dbReference type="Proteomes" id="UP000242610">
    <property type="component" value="Unassembled WGS sequence"/>
</dbReference>
<evidence type="ECO:0000313" key="3">
    <source>
        <dbReference type="Proteomes" id="UP000242610"/>
    </source>
</evidence>
<accession>A0A1C4H6Y5</accession>
<dbReference type="InterPro" id="IPR003772">
    <property type="entry name" value="YceD"/>
</dbReference>
<proteinExistence type="predicted"/>
<name>A0A1C4H6Y5_9BIFI</name>
<dbReference type="RefSeq" id="WP_091848131.1">
    <property type="nucleotide sequence ID" value="NZ_FMBL01000003.1"/>
</dbReference>
<feature type="region of interest" description="Disordered" evidence="1">
    <location>
        <begin position="18"/>
        <end position="37"/>
    </location>
</feature>
<evidence type="ECO:0000313" key="2">
    <source>
        <dbReference type="EMBL" id="SCC80719.1"/>
    </source>
</evidence>
<gene>
    <name evidence="2" type="ORF">GA0061077_1329</name>
</gene>
<dbReference type="STRING" id="1505727.GA0061077_1329"/>
<dbReference type="PANTHER" id="PTHR34374">
    <property type="entry name" value="LARGE RIBOSOMAL RNA SUBUNIT ACCUMULATION PROTEIN YCED HOMOLOG 1, CHLOROPLASTIC"/>
    <property type="match status" value="1"/>
</dbReference>
<dbReference type="OrthoDB" id="9790372at2"/>
<protein>
    <recommendedName>
        <fullName evidence="4">ACR, COG1399</fullName>
    </recommendedName>
</protein>
<reference evidence="3" key="1">
    <citation type="submission" date="2016-08" db="EMBL/GenBank/DDBJ databases">
        <authorList>
            <person name="Varghese N."/>
            <person name="Submissions Spin"/>
        </authorList>
    </citation>
    <scope>NUCLEOTIDE SEQUENCE [LARGE SCALE GENOMIC DNA]</scope>
    <source>
        <strain evidence="3">R-52791</strain>
    </source>
</reference>
<organism evidence="2 3">
    <name type="scientific">Bifidobacterium commune</name>
    <dbReference type="NCBI Taxonomy" id="1505727"/>
    <lineage>
        <taxon>Bacteria</taxon>
        <taxon>Bacillati</taxon>
        <taxon>Actinomycetota</taxon>
        <taxon>Actinomycetes</taxon>
        <taxon>Bifidobacteriales</taxon>
        <taxon>Bifidobacteriaceae</taxon>
        <taxon>Bifidobacterium</taxon>
    </lineage>
</organism>
<dbReference type="Pfam" id="PF02620">
    <property type="entry name" value="YceD"/>
    <property type="match status" value="1"/>
</dbReference>
<evidence type="ECO:0008006" key="4">
    <source>
        <dbReference type="Google" id="ProtNLM"/>
    </source>
</evidence>
<keyword evidence="3" id="KW-1185">Reference proteome</keyword>
<sequence length="207" mass="22550">MSRPEDSPWALAVGRIASRPGNSETVDTELPAPSGIGDQIVGVNEGDPVKVSGNFDSIVDGLIFTGRFTAPVHAECVRCLTPLRRDWGMDVTAFFPYDSAKVTAKSGSGRGKHDEEIDIIAGEDESEDTYPLSPDCGFADMENLMRDTLVENMPLQPLCKPDCKGLCSQCGLNLNENPDHHHDVIDNRFASLADFKAQLESEENPEQ</sequence>
<dbReference type="AlphaFoldDB" id="A0A1C4H6Y5"/>
<evidence type="ECO:0000256" key="1">
    <source>
        <dbReference type="SAM" id="MobiDB-lite"/>
    </source>
</evidence>
<dbReference type="PANTHER" id="PTHR34374:SF1">
    <property type="entry name" value="LARGE RIBOSOMAL RNA SUBUNIT ACCUMULATION PROTEIN YCED HOMOLOG 1, CHLOROPLASTIC"/>
    <property type="match status" value="1"/>
</dbReference>
<dbReference type="EMBL" id="FMBL01000003">
    <property type="protein sequence ID" value="SCC80719.1"/>
    <property type="molecule type" value="Genomic_DNA"/>
</dbReference>